<dbReference type="OrthoDB" id="298344at2759"/>
<organism evidence="2 3">
    <name type="scientific">Thelephora terrestris</name>
    <dbReference type="NCBI Taxonomy" id="56493"/>
    <lineage>
        <taxon>Eukaryota</taxon>
        <taxon>Fungi</taxon>
        <taxon>Dikarya</taxon>
        <taxon>Basidiomycota</taxon>
        <taxon>Agaricomycotina</taxon>
        <taxon>Agaricomycetes</taxon>
        <taxon>Thelephorales</taxon>
        <taxon>Thelephoraceae</taxon>
        <taxon>Thelephora</taxon>
    </lineage>
</organism>
<accession>A0A9P6L8C8</accession>
<name>A0A9P6L8C8_9AGAM</name>
<comment type="caution">
    <text evidence="2">The sequence shown here is derived from an EMBL/GenBank/DDBJ whole genome shotgun (WGS) entry which is preliminary data.</text>
</comment>
<reference evidence="2" key="1">
    <citation type="journal article" date="2020" name="Nat. Commun.">
        <title>Large-scale genome sequencing of mycorrhizal fungi provides insights into the early evolution of symbiotic traits.</title>
        <authorList>
            <person name="Miyauchi S."/>
            <person name="Kiss E."/>
            <person name="Kuo A."/>
            <person name="Drula E."/>
            <person name="Kohler A."/>
            <person name="Sanchez-Garcia M."/>
            <person name="Morin E."/>
            <person name="Andreopoulos B."/>
            <person name="Barry K.W."/>
            <person name="Bonito G."/>
            <person name="Buee M."/>
            <person name="Carver A."/>
            <person name="Chen C."/>
            <person name="Cichocki N."/>
            <person name="Clum A."/>
            <person name="Culley D."/>
            <person name="Crous P.W."/>
            <person name="Fauchery L."/>
            <person name="Girlanda M."/>
            <person name="Hayes R.D."/>
            <person name="Keri Z."/>
            <person name="LaButti K."/>
            <person name="Lipzen A."/>
            <person name="Lombard V."/>
            <person name="Magnuson J."/>
            <person name="Maillard F."/>
            <person name="Murat C."/>
            <person name="Nolan M."/>
            <person name="Ohm R.A."/>
            <person name="Pangilinan J."/>
            <person name="Pereira M.F."/>
            <person name="Perotto S."/>
            <person name="Peter M."/>
            <person name="Pfister S."/>
            <person name="Riley R."/>
            <person name="Sitrit Y."/>
            <person name="Stielow J.B."/>
            <person name="Szollosi G."/>
            <person name="Zifcakova L."/>
            <person name="Stursova M."/>
            <person name="Spatafora J.W."/>
            <person name="Tedersoo L."/>
            <person name="Vaario L.M."/>
            <person name="Yamada A."/>
            <person name="Yan M."/>
            <person name="Wang P."/>
            <person name="Xu J."/>
            <person name="Bruns T."/>
            <person name="Baldrian P."/>
            <person name="Vilgalys R."/>
            <person name="Dunand C."/>
            <person name="Henrissat B."/>
            <person name="Grigoriev I.V."/>
            <person name="Hibbett D."/>
            <person name="Nagy L.G."/>
            <person name="Martin F.M."/>
        </authorList>
    </citation>
    <scope>NUCLEOTIDE SEQUENCE</scope>
    <source>
        <strain evidence="2">UH-Tt-Lm1</strain>
    </source>
</reference>
<sequence length="1073" mass="118817">MLQASSLKMPTDFNIETLIGQENSFIRANSVAFTLPIHKVVTSCLQWEREGVPFVVEGVSLDTGSETPFGGSTNWLRTLHGTDDGADPIGPGIMPVSVLPCPIEWSGWLETSLKVPSCLLPHRGSDEFPKSIDTASCVLGTSGCETFFGEGDQGTTDHHLLCVCDKGTSIIWFMTSSDDAKNVSDHLSASDGSPTPRTLSLRELAEAPFKVYVCVQKKGDLVVLPPRSYRQQRFQGAGVGASMFWSRMTLRGLEFAVFYDFYRRQRMCIPAKFPVKSLACQAMCSRFEQLRGTGEIVTLSSALEMKRLLELVHEVIEVEAYSEDDPPPSFQDQLPSFDEQPVVDLVCSYCGGEIFQTAFSCETACSRDSVTGAWNGNKAIICPLCFTDGRACSCGDMQPLRFRELGPLIETRDVVHEYIRGLSEKFCLSEDELSLANVHSIFMAASILHRRRFQTQESGKTCTFRPGQGSPSHHVASYSLLKCSGCHSAKCFRHILTSAQIHSSTALLIHAMSGNQSTWHRYHLDNKNDYADSYPDLMSSMGASNPHNLHHRLVYFALNFRPPQSASQSVAPGFYDITEQDPVKPSTSARPQSKRSNRLSDSSASTAQKINRPSLSKGKGRALRSRTSSASSFNPPQPSTTKKRARSPDQSAQESSAQEEPRLFKRPRTNLRKIIVTSSNPEEQAYAVNENAYLASESDVPTVQTAQLTKEYSPAKPLKSFDPEVDMEVKAGPSSEVPRPYQSTWSNLISPTRHSDAVNSNTIREIVKENLRELIPQYLGEAAKAPNDLKFLERPTTLAPRRSLGGPSNPARFLESDDRASSNNGGINNTRFPGSFTFNVPIPQTDRRNDEENRPQQRLFSEMPPIESRQFDHGSATLFRTPAPKSSHRYGLPADHDRITHGQNQQIASRQSKAQQGSGFSFLHRDRDSTAVHTKSGELASSSPTLHVMANRPPRQPLRHPQGASSNRFPSPFNLETDDPFAFEKVPSPPHLPPRPAQRAGSTRPLKDHRRGETGPPPSENSLSPKNLLYFLGVMERSVEDMEGSWLLSSRRSLLALNTTMRTGSAEHKGRNR</sequence>
<reference evidence="2" key="2">
    <citation type="submission" date="2020-11" db="EMBL/GenBank/DDBJ databases">
        <authorList>
            <consortium name="DOE Joint Genome Institute"/>
            <person name="Kuo A."/>
            <person name="Miyauchi S."/>
            <person name="Kiss E."/>
            <person name="Drula E."/>
            <person name="Kohler A."/>
            <person name="Sanchez-Garcia M."/>
            <person name="Andreopoulos B."/>
            <person name="Barry K.W."/>
            <person name="Bonito G."/>
            <person name="Buee M."/>
            <person name="Carver A."/>
            <person name="Chen C."/>
            <person name="Cichocki N."/>
            <person name="Clum A."/>
            <person name="Culley D."/>
            <person name="Crous P.W."/>
            <person name="Fauchery L."/>
            <person name="Girlanda M."/>
            <person name="Hayes R."/>
            <person name="Keri Z."/>
            <person name="Labutti K."/>
            <person name="Lipzen A."/>
            <person name="Lombard V."/>
            <person name="Magnuson J."/>
            <person name="Maillard F."/>
            <person name="Morin E."/>
            <person name="Murat C."/>
            <person name="Nolan M."/>
            <person name="Ohm R."/>
            <person name="Pangilinan J."/>
            <person name="Pereira M."/>
            <person name="Perotto S."/>
            <person name="Peter M."/>
            <person name="Riley R."/>
            <person name="Sitrit Y."/>
            <person name="Stielow B."/>
            <person name="Szollosi G."/>
            <person name="Zifcakova L."/>
            <person name="Stursova M."/>
            <person name="Spatafora J.W."/>
            <person name="Tedersoo L."/>
            <person name="Vaario L.-M."/>
            <person name="Yamada A."/>
            <person name="Yan M."/>
            <person name="Wang P."/>
            <person name="Xu J."/>
            <person name="Bruns T."/>
            <person name="Baldrian P."/>
            <person name="Vilgalys R."/>
            <person name="Henrissat B."/>
            <person name="Grigoriev I.V."/>
            <person name="Hibbett D."/>
            <person name="Nagy L.G."/>
            <person name="Martin F.M."/>
        </authorList>
    </citation>
    <scope>NUCLEOTIDE SEQUENCE</scope>
    <source>
        <strain evidence="2">UH-Tt-Lm1</strain>
    </source>
</reference>
<evidence type="ECO:0000256" key="1">
    <source>
        <dbReference type="SAM" id="MobiDB-lite"/>
    </source>
</evidence>
<proteinExistence type="predicted"/>
<protein>
    <recommendedName>
        <fullName evidence="4">JmjC domain-containing protein</fullName>
    </recommendedName>
</protein>
<feature type="compositionally biased region" description="Polar residues" evidence="1">
    <location>
        <begin position="821"/>
        <end position="838"/>
    </location>
</feature>
<dbReference type="Gene3D" id="2.60.120.650">
    <property type="entry name" value="Cupin"/>
    <property type="match status" value="1"/>
</dbReference>
<feature type="region of interest" description="Disordered" evidence="1">
    <location>
        <begin position="575"/>
        <end position="668"/>
    </location>
</feature>
<dbReference type="Proteomes" id="UP000736335">
    <property type="component" value="Unassembled WGS sequence"/>
</dbReference>
<feature type="compositionally biased region" description="Polar residues" evidence="1">
    <location>
        <begin position="648"/>
        <end position="658"/>
    </location>
</feature>
<evidence type="ECO:0000313" key="3">
    <source>
        <dbReference type="Proteomes" id="UP000736335"/>
    </source>
</evidence>
<feature type="region of interest" description="Disordered" evidence="1">
    <location>
        <begin position="796"/>
        <end position="897"/>
    </location>
</feature>
<dbReference type="EMBL" id="WIUZ02000005">
    <property type="protein sequence ID" value="KAF9786629.1"/>
    <property type="molecule type" value="Genomic_DNA"/>
</dbReference>
<feature type="compositionally biased region" description="Basic and acidic residues" evidence="1">
    <location>
        <begin position="845"/>
        <end position="855"/>
    </location>
</feature>
<gene>
    <name evidence="2" type="ORF">BJ322DRAFT_1106758</name>
</gene>
<feature type="compositionally biased region" description="Polar residues" evidence="1">
    <location>
        <begin position="599"/>
        <end position="614"/>
    </location>
</feature>
<evidence type="ECO:0000313" key="2">
    <source>
        <dbReference type="EMBL" id="KAF9786629.1"/>
    </source>
</evidence>
<feature type="region of interest" description="Disordered" evidence="1">
    <location>
        <begin position="930"/>
        <end position="1025"/>
    </location>
</feature>
<keyword evidence="3" id="KW-1185">Reference proteome</keyword>
<feature type="compositionally biased region" description="Pro residues" evidence="1">
    <location>
        <begin position="987"/>
        <end position="996"/>
    </location>
</feature>
<dbReference type="AlphaFoldDB" id="A0A9P6L8C8"/>
<evidence type="ECO:0008006" key="4">
    <source>
        <dbReference type="Google" id="ProtNLM"/>
    </source>
</evidence>